<name>A0ABW5DXW7_9PROT</name>
<reference evidence="2" key="1">
    <citation type="journal article" date="2019" name="Int. J. Syst. Evol. Microbiol.">
        <title>The Global Catalogue of Microorganisms (GCM) 10K type strain sequencing project: providing services to taxonomists for standard genome sequencing and annotation.</title>
        <authorList>
            <consortium name="The Broad Institute Genomics Platform"/>
            <consortium name="The Broad Institute Genome Sequencing Center for Infectious Disease"/>
            <person name="Wu L."/>
            <person name="Ma J."/>
        </authorList>
    </citation>
    <scope>NUCLEOTIDE SEQUENCE [LARGE SCALE GENOMIC DNA]</scope>
    <source>
        <strain evidence="2">CGMCC 1.19062</strain>
    </source>
</reference>
<dbReference type="SUPFAM" id="SSF53254">
    <property type="entry name" value="Phosphoglycerate mutase-like"/>
    <property type="match status" value="1"/>
</dbReference>
<dbReference type="InterPro" id="IPR029033">
    <property type="entry name" value="His_PPase_superfam"/>
</dbReference>
<accession>A0ABW5DXW7</accession>
<dbReference type="InterPro" id="IPR013078">
    <property type="entry name" value="His_Pase_superF_clade-1"/>
</dbReference>
<dbReference type="PROSITE" id="PS00175">
    <property type="entry name" value="PG_MUTASE"/>
    <property type="match status" value="1"/>
</dbReference>
<comment type="caution">
    <text evidence="1">The sequence shown here is derived from an EMBL/GenBank/DDBJ whole genome shotgun (WGS) entry which is preliminary data.</text>
</comment>
<proteinExistence type="predicted"/>
<protein>
    <submittedName>
        <fullName evidence="1">Histidine phosphatase family protein</fullName>
    </submittedName>
</protein>
<dbReference type="InterPro" id="IPR050275">
    <property type="entry name" value="PGM_Phosphatase"/>
</dbReference>
<dbReference type="SMART" id="SM00855">
    <property type="entry name" value="PGAM"/>
    <property type="match status" value="1"/>
</dbReference>
<organism evidence="1 2">
    <name type="scientific">Lacibacterium aquatile</name>
    <dbReference type="NCBI Taxonomy" id="1168082"/>
    <lineage>
        <taxon>Bacteria</taxon>
        <taxon>Pseudomonadati</taxon>
        <taxon>Pseudomonadota</taxon>
        <taxon>Alphaproteobacteria</taxon>
        <taxon>Rhodospirillales</taxon>
        <taxon>Rhodospirillaceae</taxon>
    </lineage>
</organism>
<dbReference type="CDD" id="cd07067">
    <property type="entry name" value="HP_PGM_like"/>
    <property type="match status" value="1"/>
</dbReference>
<dbReference type="EMBL" id="JBHUIP010000016">
    <property type="protein sequence ID" value="MFD2265299.1"/>
    <property type="molecule type" value="Genomic_DNA"/>
</dbReference>
<evidence type="ECO:0000313" key="1">
    <source>
        <dbReference type="EMBL" id="MFD2265299.1"/>
    </source>
</evidence>
<gene>
    <name evidence="1" type="ORF">ACFSM5_20515</name>
</gene>
<dbReference type="PANTHER" id="PTHR48100">
    <property type="entry name" value="BROAD-SPECIFICITY PHOSPHATASE YOR283W-RELATED"/>
    <property type="match status" value="1"/>
</dbReference>
<dbReference type="InterPro" id="IPR001345">
    <property type="entry name" value="PG/BPGM_mutase_AS"/>
</dbReference>
<keyword evidence="2" id="KW-1185">Reference proteome</keyword>
<dbReference type="RefSeq" id="WP_379878496.1">
    <property type="nucleotide sequence ID" value="NZ_JBHUIP010000016.1"/>
</dbReference>
<evidence type="ECO:0000313" key="2">
    <source>
        <dbReference type="Proteomes" id="UP001597295"/>
    </source>
</evidence>
<sequence>MFLVRHGQSEFNKHFSATGIDPGIRDPALTDLGREQAKIAGEVLIGRGVEHLWCSPYRRAIETASIIADVLGLPISRIEPMVGERAAYFCDYGSAPTVLSGHFPHLDFSHLADQWWPDHEEPLAGIQARSVAFRSATDGHPSRDRLAIVSHWGFINALTGLPVPNCAIVHYRLTPDPVAEVVHGE</sequence>
<dbReference type="Gene3D" id="3.40.50.1240">
    <property type="entry name" value="Phosphoglycerate mutase-like"/>
    <property type="match status" value="1"/>
</dbReference>
<dbReference type="PANTHER" id="PTHR48100:SF44">
    <property type="entry name" value="PHOSPHATASE C1620.13-RELATED"/>
    <property type="match status" value="1"/>
</dbReference>
<dbReference type="Proteomes" id="UP001597295">
    <property type="component" value="Unassembled WGS sequence"/>
</dbReference>
<dbReference type="Pfam" id="PF00300">
    <property type="entry name" value="His_Phos_1"/>
    <property type="match status" value="1"/>
</dbReference>